<dbReference type="UniPathway" id="UPA00143"/>
<evidence type="ECO:0000256" key="2">
    <source>
        <dbReference type="ARBA" id="ARBA00004906"/>
    </source>
</evidence>
<dbReference type="SMART" id="SM00504">
    <property type="entry name" value="Ubox"/>
    <property type="match status" value="1"/>
</dbReference>
<dbReference type="SUPFAM" id="SSF57850">
    <property type="entry name" value="RING/U-box"/>
    <property type="match status" value="1"/>
</dbReference>
<evidence type="ECO:0000313" key="17">
    <source>
        <dbReference type="EMBL" id="RPB29764.1"/>
    </source>
</evidence>
<evidence type="ECO:0000256" key="6">
    <source>
        <dbReference type="ARBA" id="ARBA00022679"/>
    </source>
</evidence>
<dbReference type="GO" id="GO:0070534">
    <property type="term" value="P:protein K63-linked ubiquitination"/>
    <property type="evidence" value="ECO:0007669"/>
    <property type="project" value="UniProtKB-UniRule"/>
</dbReference>
<keyword evidence="10 15" id="KW-0833">Ubl conjugation pathway</keyword>
<evidence type="ECO:0000256" key="9">
    <source>
        <dbReference type="ARBA" id="ARBA00022763"/>
    </source>
</evidence>
<dbReference type="EC" id="2.3.2.27" evidence="15"/>
<dbReference type="PANTHER" id="PTHR43995">
    <property type="entry name" value="PRE-MRNA-PROCESSING FACTOR 19"/>
    <property type="match status" value="1"/>
</dbReference>
<dbReference type="Gene3D" id="2.130.10.10">
    <property type="entry name" value="YVTN repeat-like/Quinoprotein amine dehydrogenase"/>
    <property type="match status" value="1"/>
</dbReference>
<evidence type="ECO:0000259" key="16">
    <source>
        <dbReference type="PROSITE" id="PS51698"/>
    </source>
</evidence>
<dbReference type="GO" id="GO:0003755">
    <property type="term" value="F:peptidyl-prolyl cis-trans isomerase activity"/>
    <property type="evidence" value="ECO:0007669"/>
    <property type="project" value="UniProtKB-KW"/>
</dbReference>
<dbReference type="InterPro" id="IPR015943">
    <property type="entry name" value="WD40/YVTN_repeat-like_dom_sf"/>
</dbReference>
<dbReference type="InterPro" id="IPR013915">
    <property type="entry name" value="Prp19_cc"/>
</dbReference>
<dbReference type="InterPro" id="IPR013083">
    <property type="entry name" value="Znf_RING/FYVE/PHD"/>
</dbReference>
<dbReference type="InterPro" id="IPR003613">
    <property type="entry name" value="Ubox_domain"/>
</dbReference>
<dbReference type="GO" id="GO:0071006">
    <property type="term" value="C:U2-type catalytic step 1 spliceosome"/>
    <property type="evidence" value="ECO:0007669"/>
    <property type="project" value="TreeGrafter"/>
</dbReference>
<proteinExistence type="inferred from homology"/>
<keyword evidence="11" id="KW-0413">Isomerase</keyword>
<dbReference type="GO" id="GO:0005737">
    <property type="term" value="C:cytoplasm"/>
    <property type="evidence" value="ECO:0007669"/>
    <property type="project" value="TreeGrafter"/>
</dbReference>
<dbReference type="AlphaFoldDB" id="A0A3N4M3N6"/>
<dbReference type="GO" id="GO:0061630">
    <property type="term" value="F:ubiquitin protein ligase activity"/>
    <property type="evidence" value="ECO:0007669"/>
    <property type="project" value="UniProtKB-UniRule"/>
</dbReference>
<dbReference type="GO" id="GO:0000398">
    <property type="term" value="P:mRNA splicing, via spliceosome"/>
    <property type="evidence" value="ECO:0007669"/>
    <property type="project" value="InterPro"/>
</dbReference>
<reference evidence="17 18" key="1">
    <citation type="journal article" date="2018" name="Nat. Ecol. Evol.">
        <title>Pezizomycetes genomes reveal the molecular basis of ectomycorrhizal truffle lifestyle.</title>
        <authorList>
            <person name="Murat C."/>
            <person name="Payen T."/>
            <person name="Noel B."/>
            <person name="Kuo A."/>
            <person name="Morin E."/>
            <person name="Chen J."/>
            <person name="Kohler A."/>
            <person name="Krizsan K."/>
            <person name="Balestrini R."/>
            <person name="Da Silva C."/>
            <person name="Montanini B."/>
            <person name="Hainaut M."/>
            <person name="Levati E."/>
            <person name="Barry K.W."/>
            <person name="Belfiori B."/>
            <person name="Cichocki N."/>
            <person name="Clum A."/>
            <person name="Dockter R.B."/>
            <person name="Fauchery L."/>
            <person name="Guy J."/>
            <person name="Iotti M."/>
            <person name="Le Tacon F."/>
            <person name="Lindquist E.A."/>
            <person name="Lipzen A."/>
            <person name="Malagnac F."/>
            <person name="Mello A."/>
            <person name="Molinier V."/>
            <person name="Miyauchi S."/>
            <person name="Poulain J."/>
            <person name="Riccioni C."/>
            <person name="Rubini A."/>
            <person name="Sitrit Y."/>
            <person name="Splivallo R."/>
            <person name="Traeger S."/>
            <person name="Wang M."/>
            <person name="Zifcakova L."/>
            <person name="Wipf D."/>
            <person name="Zambonelli A."/>
            <person name="Paolocci F."/>
            <person name="Nowrousian M."/>
            <person name="Ottonello S."/>
            <person name="Baldrian P."/>
            <person name="Spatafora J.W."/>
            <person name="Henrissat B."/>
            <person name="Nagy L.G."/>
            <person name="Aury J.M."/>
            <person name="Wincker P."/>
            <person name="Grigoriev I.V."/>
            <person name="Bonfante P."/>
            <person name="Martin F.M."/>
        </authorList>
    </citation>
    <scope>NUCLEOTIDE SEQUENCE [LARGE SCALE GENOMIC DNA]</scope>
    <source>
        <strain evidence="17 18">ATCC MYA-4762</strain>
    </source>
</reference>
<gene>
    <name evidence="17" type="ORF">L211DRAFT_832472</name>
</gene>
<evidence type="ECO:0000256" key="1">
    <source>
        <dbReference type="ARBA" id="ARBA00004123"/>
    </source>
</evidence>
<accession>A0A3N4M3N6</accession>
<sequence>MLCAISGEAPQVPVASSKSGTVFEKRLIEAYIAEHGKDPVTGEELTTDDLIELKTTRAVRPRPPTLTSIPSLLSVFQNEWDALAIQVYTLQQQLSQTQQELSTALYQTDAAARVIGRLLKERDEARDALAKLSIGAGASAGGDEMQVDNQGMPEYVVEKVTKTQQELSSTRKKRVPPAGWATADILSAFSLVHTSEALYPGAKSIALDATGEFALLGGADGVAGIYSITQQQLLTPLKGEDGPITDVAWFGTRPIIATATGVVRIWDERGSNSVKIGSHAGEVTAIAMYPCGDLLASVGVDKSWVTYDLNTGKAVCQVYTESELTSVHLHPDGQLIGLGAADGNVLIYDVREAKLAATFGPLAGPIQSLQFSENGFWLAVSIKGESTIEIWDLRKAVQAKVLDTGARVENVKWDYTGQFLAAVGPSGTLVQQYSKATKSWSEVLRRGVPGVDLVWGPLASSLINLSREGAIMVLGVQG</sequence>
<dbReference type="GO" id="GO:0006281">
    <property type="term" value="P:DNA repair"/>
    <property type="evidence" value="ECO:0007669"/>
    <property type="project" value="UniProtKB-KW"/>
</dbReference>
<dbReference type="FunFam" id="3.30.40.10:FF:000027">
    <property type="entry name" value="Pre-mRNA-processing factor 19, putative"/>
    <property type="match status" value="1"/>
</dbReference>
<comment type="catalytic activity">
    <reaction evidence="15">
        <text>S-ubiquitinyl-[E2 ubiquitin-conjugating enzyme]-L-cysteine + [acceptor protein]-L-lysine = [E2 ubiquitin-conjugating enzyme]-L-cysteine + N(6)-ubiquitinyl-[acceptor protein]-L-lysine.</text>
        <dbReference type="EC" id="2.3.2.27"/>
    </reaction>
</comment>
<dbReference type="Gene3D" id="3.30.40.10">
    <property type="entry name" value="Zinc/RING finger domain, C3HC4 (zinc finger)"/>
    <property type="match status" value="1"/>
</dbReference>
<organism evidence="17 18">
    <name type="scientific">Terfezia boudieri ATCC MYA-4762</name>
    <dbReference type="NCBI Taxonomy" id="1051890"/>
    <lineage>
        <taxon>Eukaryota</taxon>
        <taxon>Fungi</taxon>
        <taxon>Dikarya</taxon>
        <taxon>Ascomycota</taxon>
        <taxon>Pezizomycotina</taxon>
        <taxon>Pezizomycetes</taxon>
        <taxon>Pezizales</taxon>
        <taxon>Pezizaceae</taxon>
        <taxon>Terfezia</taxon>
    </lineage>
</organism>
<protein>
    <recommendedName>
        <fullName evidence="15">Pre-mRNA-processing factor 19</fullName>
        <ecNumber evidence="15">2.3.2.27</ecNumber>
    </recommendedName>
</protein>
<dbReference type="InterPro" id="IPR036322">
    <property type="entry name" value="WD40_repeat_dom_sf"/>
</dbReference>
<comment type="subcellular location">
    <subcellularLocation>
        <location evidence="1 15">Nucleus</location>
    </subcellularLocation>
</comment>
<dbReference type="GO" id="GO:0000974">
    <property type="term" value="C:Prp19 complex"/>
    <property type="evidence" value="ECO:0007669"/>
    <property type="project" value="UniProtKB-UniRule"/>
</dbReference>
<comment type="pathway">
    <text evidence="2 15">Protein modification; protein ubiquitination.</text>
</comment>
<keyword evidence="13 15" id="KW-0234">DNA repair</keyword>
<keyword evidence="5 15" id="KW-0507">mRNA processing</keyword>
<dbReference type="SMART" id="SM00320">
    <property type="entry name" value="WD40"/>
    <property type="match status" value="5"/>
</dbReference>
<dbReference type="STRING" id="1051890.A0A3N4M3N6"/>
<dbReference type="PANTHER" id="PTHR43995:SF1">
    <property type="entry name" value="PRE-MRNA-PROCESSING FACTOR 19"/>
    <property type="match status" value="1"/>
</dbReference>
<dbReference type="InterPro" id="IPR001680">
    <property type="entry name" value="WD40_rpt"/>
</dbReference>
<comment type="similarity">
    <text evidence="3 15">Belongs to the WD repeat PRP19 family.</text>
</comment>
<comment type="subunit">
    <text evidence="15">Homotetramer.</text>
</comment>
<evidence type="ECO:0000256" key="12">
    <source>
        <dbReference type="ARBA" id="ARBA00023187"/>
    </source>
</evidence>
<evidence type="ECO:0000256" key="15">
    <source>
        <dbReference type="RuleBase" id="RU367101"/>
    </source>
</evidence>
<dbReference type="Pfam" id="PF08606">
    <property type="entry name" value="Prp19"/>
    <property type="match status" value="1"/>
</dbReference>
<evidence type="ECO:0000256" key="10">
    <source>
        <dbReference type="ARBA" id="ARBA00022786"/>
    </source>
</evidence>
<dbReference type="InterPro" id="IPR038959">
    <property type="entry name" value="Prp19"/>
</dbReference>
<name>A0A3N4M3N6_9PEZI</name>
<comment type="function">
    <text evidence="15">Ubiquitin-protein ligase which is mainly involved pre-mRNA splicing and DNA repair. Required for pre-mRNA splicing as component of the spliceosome.</text>
</comment>
<dbReference type="EMBL" id="ML121527">
    <property type="protein sequence ID" value="RPB29764.1"/>
    <property type="molecule type" value="Genomic_DNA"/>
</dbReference>
<evidence type="ECO:0000313" key="18">
    <source>
        <dbReference type="Proteomes" id="UP000267821"/>
    </source>
</evidence>
<dbReference type="Proteomes" id="UP000267821">
    <property type="component" value="Unassembled WGS sequence"/>
</dbReference>
<dbReference type="InParanoid" id="A0A3N4M3N6"/>
<dbReference type="Pfam" id="PF00400">
    <property type="entry name" value="WD40"/>
    <property type="match status" value="2"/>
</dbReference>
<dbReference type="PROSITE" id="PS51698">
    <property type="entry name" value="U_BOX"/>
    <property type="match status" value="1"/>
</dbReference>
<keyword evidence="4" id="KW-0853">WD repeat</keyword>
<keyword evidence="12 15" id="KW-0508">mRNA splicing</keyword>
<keyword evidence="11" id="KW-0697">Rotamase</keyword>
<evidence type="ECO:0000256" key="4">
    <source>
        <dbReference type="ARBA" id="ARBA00022574"/>
    </source>
</evidence>
<dbReference type="OrthoDB" id="687049at2759"/>
<dbReference type="InterPro" id="IPR055340">
    <property type="entry name" value="RING-Ubox_PRP19"/>
</dbReference>
<evidence type="ECO:0000256" key="11">
    <source>
        <dbReference type="ARBA" id="ARBA00023110"/>
    </source>
</evidence>
<keyword evidence="9 15" id="KW-0227">DNA damage</keyword>
<evidence type="ECO:0000256" key="8">
    <source>
        <dbReference type="ARBA" id="ARBA00022737"/>
    </source>
</evidence>
<dbReference type="CDD" id="cd16656">
    <property type="entry name" value="RING-Ubox_PRP19"/>
    <property type="match status" value="1"/>
</dbReference>
<keyword evidence="18" id="KW-1185">Reference proteome</keyword>
<evidence type="ECO:0000256" key="3">
    <source>
        <dbReference type="ARBA" id="ARBA00006388"/>
    </source>
</evidence>
<keyword evidence="8" id="KW-0677">Repeat</keyword>
<keyword evidence="7 15" id="KW-0747">Spliceosome</keyword>
<evidence type="ECO:0000256" key="14">
    <source>
        <dbReference type="ARBA" id="ARBA00023242"/>
    </source>
</evidence>
<evidence type="ECO:0000256" key="7">
    <source>
        <dbReference type="ARBA" id="ARBA00022728"/>
    </source>
</evidence>
<keyword evidence="14 15" id="KW-0539">Nucleus</keyword>
<evidence type="ECO:0000256" key="5">
    <source>
        <dbReference type="ARBA" id="ARBA00022664"/>
    </source>
</evidence>
<keyword evidence="6 15" id="KW-0808">Transferase</keyword>
<evidence type="ECO:0000256" key="13">
    <source>
        <dbReference type="ARBA" id="ARBA00023204"/>
    </source>
</evidence>
<dbReference type="SUPFAM" id="SSF50978">
    <property type="entry name" value="WD40 repeat-like"/>
    <property type="match status" value="1"/>
</dbReference>
<feature type="domain" description="U-box" evidence="16">
    <location>
        <begin position="1"/>
        <end position="70"/>
    </location>
</feature>